<proteinExistence type="predicted"/>
<sequence length="45" mass="5141">MATRYQGFPTHKIKTLRLGVKKAKINESKSIAFLSYQLWELAGSE</sequence>
<dbReference type="RefSeq" id="WP_019597076.1">
    <property type="nucleotide sequence ID" value="NZ_AWXR01000003.1"/>
</dbReference>
<evidence type="ECO:0000313" key="2">
    <source>
        <dbReference type="Proteomes" id="UP000016843"/>
    </source>
</evidence>
<evidence type="ECO:0000313" key="1">
    <source>
        <dbReference type="EMBL" id="ERM84550.1"/>
    </source>
</evidence>
<keyword evidence="2" id="KW-1185">Reference proteome</keyword>
<accession>U5BV72</accession>
<name>U5BV72_9BACT</name>
<protein>
    <submittedName>
        <fullName evidence="1">Uncharacterized protein</fullName>
    </submittedName>
</protein>
<dbReference type="EMBL" id="AWXR01000003">
    <property type="protein sequence ID" value="ERM84550.1"/>
    <property type="molecule type" value="Genomic_DNA"/>
</dbReference>
<dbReference type="Proteomes" id="UP000016843">
    <property type="component" value="Unassembled WGS sequence"/>
</dbReference>
<comment type="caution">
    <text evidence="1">The sequence shown here is derived from an EMBL/GenBank/DDBJ whole genome shotgun (WGS) entry which is preliminary data.</text>
</comment>
<dbReference type="AlphaFoldDB" id="U5BV72"/>
<gene>
    <name evidence="1" type="ORF">P872_24335</name>
</gene>
<reference evidence="1 2" key="1">
    <citation type="journal article" date="2013" name="Genome Announc.">
        <title>Draft Genome Sequence of the Psychrophilic and Alkaliphilic Rhodonellum psychrophilum Strain GCM71T.</title>
        <authorList>
            <person name="Hauptmann A.L."/>
            <person name="Glaring M.A."/>
            <person name="Hallin P.F."/>
            <person name="Prieme A."/>
            <person name="Stougaard P."/>
        </authorList>
    </citation>
    <scope>NUCLEOTIDE SEQUENCE [LARGE SCALE GENOMIC DNA]</scope>
    <source>
        <strain evidence="1 2">GCM71</strain>
    </source>
</reference>
<organism evidence="1 2">
    <name type="scientific">Rhodonellum psychrophilum GCM71 = DSM 17998</name>
    <dbReference type="NCBI Taxonomy" id="1123057"/>
    <lineage>
        <taxon>Bacteria</taxon>
        <taxon>Pseudomonadati</taxon>
        <taxon>Bacteroidota</taxon>
        <taxon>Cytophagia</taxon>
        <taxon>Cytophagales</taxon>
        <taxon>Cytophagaceae</taxon>
        <taxon>Rhodonellum</taxon>
    </lineage>
</organism>